<sequence length="274" mass="29277">MNSLVINLSDVSFSRNGNRILSDISFDVRAGEHWALLGPNGAGKSTMLGFCGARTHPTSGVVEILGERLGRVDMQELRRGIGHVDPRHPVRSPLSVVDVVLTGLTGTIELPMRWQASEDETAQAIELVDQVGLSSRRDALWPTLSQGERGRALIARALVAQPKLLLLDEPTTGLDVAAREQLLETIDDLAVSAPNVATVLVTHHLEELPVSTTHALVIAEGASVASGLADDVITSETISHAFAHPIRVGKHDGRWSARAVRRTFDPDAAAALSA</sequence>
<evidence type="ECO:0000256" key="2">
    <source>
        <dbReference type="ARBA" id="ARBA00022741"/>
    </source>
</evidence>
<evidence type="ECO:0000256" key="1">
    <source>
        <dbReference type="ARBA" id="ARBA00022448"/>
    </source>
</evidence>
<evidence type="ECO:0000256" key="3">
    <source>
        <dbReference type="ARBA" id="ARBA00022840"/>
    </source>
</evidence>
<dbReference type="PANTHER" id="PTHR42734">
    <property type="entry name" value="METAL TRANSPORT SYSTEM ATP-BINDING PROTEIN TM_0124-RELATED"/>
    <property type="match status" value="1"/>
</dbReference>
<keyword evidence="1" id="KW-0813">Transport</keyword>
<dbReference type="Pfam" id="PF00005">
    <property type="entry name" value="ABC_tran"/>
    <property type="match status" value="1"/>
</dbReference>
<dbReference type="SUPFAM" id="SSF52540">
    <property type="entry name" value="P-loop containing nucleoside triphosphate hydrolases"/>
    <property type="match status" value="1"/>
</dbReference>
<gene>
    <name evidence="5" type="ORF">HCR76_00120</name>
</gene>
<keyword evidence="6" id="KW-1185">Reference proteome</keyword>
<dbReference type="InterPro" id="IPR050153">
    <property type="entry name" value="Metal_Ion_Import_ABC"/>
</dbReference>
<dbReference type="PROSITE" id="PS50893">
    <property type="entry name" value="ABC_TRANSPORTER_2"/>
    <property type="match status" value="1"/>
</dbReference>
<dbReference type="InterPro" id="IPR003439">
    <property type="entry name" value="ABC_transporter-like_ATP-bd"/>
</dbReference>
<dbReference type="Proteomes" id="UP000662814">
    <property type="component" value="Chromosome"/>
</dbReference>
<evidence type="ECO:0000313" key="5">
    <source>
        <dbReference type="EMBL" id="QPZ38560.1"/>
    </source>
</evidence>
<dbReference type="RefSeq" id="WP_166986140.1">
    <property type="nucleotide sequence ID" value="NZ_CP061169.1"/>
</dbReference>
<dbReference type="InterPro" id="IPR003593">
    <property type="entry name" value="AAA+_ATPase"/>
</dbReference>
<accession>A0ABX6YIV7</accession>
<evidence type="ECO:0000313" key="6">
    <source>
        <dbReference type="Proteomes" id="UP000662814"/>
    </source>
</evidence>
<evidence type="ECO:0000259" key="4">
    <source>
        <dbReference type="PROSITE" id="PS50893"/>
    </source>
</evidence>
<keyword evidence="3 5" id="KW-0067">ATP-binding</keyword>
<organism evidence="5 6">
    <name type="scientific">Paramicrobacterium chengjingii</name>
    <dbReference type="NCBI Taxonomy" id="2769067"/>
    <lineage>
        <taxon>Bacteria</taxon>
        <taxon>Bacillati</taxon>
        <taxon>Actinomycetota</taxon>
        <taxon>Actinomycetes</taxon>
        <taxon>Micrococcales</taxon>
        <taxon>Microbacteriaceae</taxon>
        <taxon>Paramicrobacterium</taxon>
    </lineage>
</organism>
<reference evidence="5 6" key="1">
    <citation type="submission" date="2020-12" db="EMBL/GenBank/DDBJ databases">
        <title>Microbacterium sp. HY060.</title>
        <authorList>
            <person name="Zhou J."/>
        </authorList>
    </citation>
    <scope>NUCLEOTIDE SEQUENCE [LARGE SCALE GENOMIC DNA]</scope>
    <source>
        <strain evidence="5 6">HY60</strain>
    </source>
</reference>
<dbReference type="SMART" id="SM00382">
    <property type="entry name" value="AAA"/>
    <property type="match status" value="1"/>
</dbReference>
<proteinExistence type="predicted"/>
<dbReference type="EMBL" id="CP061169">
    <property type="protein sequence ID" value="QPZ38560.1"/>
    <property type="molecule type" value="Genomic_DNA"/>
</dbReference>
<dbReference type="GO" id="GO:0005524">
    <property type="term" value="F:ATP binding"/>
    <property type="evidence" value="ECO:0007669"/>
    <property type="project" value="UniProtKB-KW"/>
</dbReference>
<dbReference type="Gene3D" id="3.40.50.300">
    <property type="entry name" value="P-loop containing nucleotide triphosphate hydrolases"/>
    <property type="match status" value="1"/>
</dbReference>
<protein>
    <submittedName>
        <fullName evidence="5">ATP-binding cassette domain-containing protein</fullName>
    </submittedName>
</protein>
<feature type="domain" description="ABC transporter" evidence="4">
    <location>
        <begin position="6"/>
        <end position="245"/>
    </location>
</feature>
<name>A0ABX6YIV7_9MICO</name>
<keyword evidence="2" id="KW-0547">Nucleotide-binding</keyword>
<dbReference type="InterPro" id="IPR027417">
    <property type="entry name" value="P-loop_NTPase"/>
</dbReference>